<organism evidence="1 2">
    <name type="scientific">Helicocarpus griseus UAMH5409</name>
    <dbReference type="NCBI Taxonomy" id="1447875"/>
    <lineage>
        <taxon>Eukaryota</taxon>
        <taxon>Fungi</taxon>
        <taxon>Dikarya</taxon>
        <taxon>Ascomycota</taxon>
        <taxon>Pezizomycotina</taxon>
        <taxon>Eurotiomycetes</taxon>
        <taxon>Eurotiomycetidae</taxon>
        <taxon>Onygenales</taxon>
        <taxon>Ajellomycetaceae</taxon>
        <taxon>Helicocarpus</taxon>
    </lineage>
</organism>
<evidence type="ECO:0000313" key="2">
    <source>
        <dbReference type="Proteomes" id="UP000223968"/>
    </source>
</evidence>
<keyword evidence="2" id="KW-1185">Reference proteome</keyword>
<comment type="caution">
    <text evidence="1">The sequence shown here is derived from an EMBL/GenBank/DDBJ whole genome shotgun (WGS) entry which is preliminary data.</text>
</comment>
<name>A0A2B7XGZ0_9EURO</name>
<protein>
    <submittedName>
        <fullName evidence="1">Uncharacterized protein</fullName>
    </submittedName>
</protein>
<dbReference type="STRING" id="1447875.A0A2B7XGZ0"/>
<evidence type="ECO:0000313" key="1">
    <source>
        <dbReference type="EMBL" id="PGH07927.1"/>
    </source>
</evidence>
<accession>A0A2B7XGZ0</accession>
<dbReference type="EMBL" id="PDNB01000105">
    <property type="protein sequence ID" value="PGH07927.1"/>
    <property type="molecule type" value="Genomic_DNA"/>
</dbReference>
<dbReference type="PANTHER" id="PTHR45737:SF6">
    <property type="entry name" value="VON WILLEBRAND FACTOR A DOMAIN-CONTAINING PROTEIN 5A"/>
    <property type="match status" value="1"/>
</dbReference>
<reference evidence="1 2" key="1">
    <citation type="submission" date="2017-10" db="EMBL/GenBank/DDBJ databases">
        <title>Comparative genomics in systemic dimorphic fungi from Ajellomycetaceae.</title>
        <authorList>
            <person name="Munoz J.F."/>
            <person name="Mcewen J.G."/>
            <person name="Clay O.K."/>
            <person name="Cuomo C.A."/>
        </authorList>
    </citation>
    <scope>NUCLEOTIDE SEQUENCE [LARGE SCALE GENOMIC DNA]</scope>
    <source>
        <strain evidence="1 2">UAMH5409</strain>
    </source>
</reference>
<gene>
    <name evidence="1" type="ORF">AJ79_06135</name>
</gene>
<proteinExistence type="predicted"/>
<dbReference type="PANTHER" id="PTHR45737">
    <property type="entry name" value="VON WILLEBRAND FACTOR A DOMAIN-CONTAINING PROTEIN 5A"/>
    <property type="match status" value="1"/>
</dbReference>
<sequence>MLKAALTPTGWHCKVKLGQESLPLLPSASLEDLGTLYPSCAQAPYNIPPLHTFNRFSLFFLINNEDFSVPATAIIEGTTTHGGAFASSELPIEHIAGKRPIIHYLAAKALMNDFVTGRSWLHSQQYKEYQVNNAEQFQQAVQQQAETLGQRWATTGKWTSFIAVDKDSQIRNQMSIYKPQPIETPDIDLTRPRLRYRSLERPERRREVGQGGFGQPGFGQRVFGQNGFGQPGFGKVVFESANSELSTEVGLDLKQPSELHVKKMDVRSIPPGESIPYRCENPVKDSVEATRVKTVSGFSELGGFVSYCPEETFTVEEQLFQQPQGRVTPDGSFDFSSHLPVLLSVLVAFEHDVYEKLVDKIVNTEPATVGVSALYPVLGTTVGESKEHYYFADTQRLFSISFASASPEIPATSSPTTSNKYSPFFLDTVLVVAYIQTRYPESADLWELLVRKARTWVDVTLRYFVSYFDMVSSVPDTSGLQETAAASLLVDKNITAQKPEARGRIKAGYFSEDNYSQEEKHSPA</sequence>
<dbReference type="AlphaFoldDB" id="A0A2B7XGZ0"/>
<dbReference type="Proteomes" id="UP000223968">
    <property type="component" value="Unassembled WGS sequence"/>
</dbReference>
<dbReference type="OrthoDB" id="1729737at2759"/>